<organism evidence="2 3">
    <name type="scientific">Corynebacterium atypicum</name>
    <dbReference type="NCBI Taxonomy" id="191610"/>
    <lineage>
        <taxon>Bacteria</taxon>
        <taxon>Bacillati</taxon>
        <taxon>Actinomycetota</taxon>
        <taxon>Actinomycetes</taxon>
        <taxon>Mycobacteriales</taxon>
        <taxon>Corynebacteriaceae</taxon>
        <taxon>Corynebacterium</taxon>
    </lineage>
</organism>
<feature type="transmembrane region" description="Helical" evidence="1">
    <location>
        <begin position="12"/>
        <end position="38"/>
    </location>
</feature>
<proteinExistence type="predicted"/>
<evidence type="ECO:0000256" key="1">
    <source>
        <dbReference type="SAM" id="Phobius"/>
    </source>
</evidence>
<dbReference type="InterPro" id="IPR007163">
    <property type="entry name" value="VCA0040-like"/>
</dbReference>
<evidence type="ECO:0000313" key="2">
    <source>
        <dbReference type="EMBL" id="AIG64222.1"/>
    </source>
</evidence>
<feature type="transmembrane region" description="Helical" evidence="1">
    <location>
        <begin position="99"/>
        <end position="116"/>
    </location>
</feature>
<protein>
    <submittedName>
        <fullName evidence="2">Membrane protein</fullName>
    </submittedName>
</protein>
<dbReference type="Proteomes" id="UP000028504">
    <property type="component" value="Chromosome"/>
</dbReference>
<feature type="transmembrane region" description="Helical" evidence="1">
    <location>
        <begin position="128"/>
        <end position="148"/>
    </location>
</feature>
<feature type="transmembrane region" description="Helical" evidence="1">
    <location>
        <begin position="155"/>
        <end position="186"/>
    </location>
</feature>
<name>A0ABM5QN52_9CORY</name>
<dbReference type="RefSeq" id="WP_038605671.1">
    <property type="nucleotide sequence ID" value="NZ_CP008944.1"/>
</dbReference>
<keyword evidence="1" id="KW-0812">Transmembrane</keyword>
<accession>A0ABM5QN52</accession>
<feature type="transmembrane region" description="Helical" evidence="1">
    <location>
        <begin position="228"/>
        <end position="246"/>
    </location>
</feature>
<feature type="transmembrane region" description="Helical" evidence="1">
    <location>
        <begin position="65"/>
        <end position="87"/>
    </location>
</feature>
<gene>
    <name evidence="2" type="ORF">CATYP_05875</name>
</gene>
<keyword evidence="1" id="KW-0472">Membrane</keyword>
<dbReference type="PANTHER" id="PTHR37308:SF1">
    <property type="entry name" value="POLYPRENYL-PHOSPHATE TRANSPORTER"/>
    <property type="match status" value="1"/>
</dbReference>
<reference evidence="2 3" key="1">
    <citation type="submission" date="2014-07" db="EMBL/GenBank/DDBJ databases">
        <title>Complete genome sequence of Corynebacterium atypicum DSM 44849: identifiction of the mycolic acid biosynthesis genes.</title>
        <authorList>
            <person name="Tippelt A."/>
            <person name="Mollmann S."/>
            <person name="Albersmeier A."/>
            <person name="Jaenicke S."/>
            <person name="Ruckert C."/>
            <person name="Tauch A."/>
        </authorList>
    </citation>
    <scope>NUCLEOTIDE SEQUENCE [LARGE SCALE GENOMIC DNA]</scope>
    <source>
        <strain evidence="2 3">R2070</strain>
    </source>
</reference>
<dbReference type="Pfam" id="PF04018">
    <property type="entry name" value="VCA0040-like"/>
    <property type="match status" value="1"/>
</dbReference>
<keyword evidence="1" id="KW-1133">Transmembrane helix</keyword>
<keyword evidence="3" id="KW-1185">Reference proteome</keyword>
<feature type="transmembrane region" description="Helical" evidence="1">
    <location>
        <begin position="258"/>
        <end position="282"/>
    </location>
</feature>
<dbReference type="PANTHER" id="PTHR37308">
    <property type="entry name" value="INTEGRAL MEMBRANE PROTEIN"/>
    <property type="match status" value="1"/>
</dbReference>
<evidence type="ECO:0000313" key="3">
    <source>
        <dbReference type="Proteomes" id="UP000028504"/>
    </source>
</evidence>
<feature type="transmembrane region" description="Helical" evidence="1">
    <location>
        <begin position="198"/>
        <end position="216"/>
    </location>
</feature>
<dbReference type="EMBL" id="CP008944">
    <property type="protein sequence ID" value="AIG64222.1"/>
    <property type="molecule type" value="Genomic_DNA"/>
</dbReference>
<sequence>MPQTLKFLINVLRGAFIGLVELVPGISGGTVALIIGIYERALHNGTLLIDAVKQRTKAAFRAVDWPFLAAVGLGMVAALFTMSGVMHGFVEAHPQVSRGLFLGMVAVSIVVPVGMMDSREVRRRWPRLLPIFAVFAIAAFFGTGFTAAPHENPSLILIFFAAMIAVCALILPGLSGSFMLLAFGLYQPVTAALSARDWPVIFTFILGAAIGVIAFVRVLDHLLSHHRTITLTVMAGLMAGSLRALWPWQGDNAELMAPAGNVSGVVLAIVAGAALVAGLLIADHVLENRGSKVISTSDPKEDA</sequence>